<dbReference type="PANTHER" id="PTHR43877:SF1">
    <property type="entry name" value="ACETYLTRANSFERASE"/>
    <property type="match status" value="1"/>
</dbReference>
<dbReference type="PROSITE" id="PS51186">
    <property type="entry name" value="GNAT"/>
    <property type="match status" value="1"/>
</dbReference>
<dbReference type="GO" id="GO:0005840">
    <property type="term" value="C:ribosome"/>
    <property type="evidence" value="ECO:0007669"/>
    <property type="project" value="UniProtKB-KW"/>
</dbReference>
<dbReference type="AlphaFoldDB" id="A0A2T0KPR5"/>
<reference evidence="4 5" key="1">
    <citation type="submission" date="2018-03" db="EMBL/GenBank/DDBJ databases">
        <title>Genomic Encyclopedia of Archaeal and Bacterial Type Strains, Phase II (KMG-II): from individual species to whole genera.</title>
        <authorList>
            <person name="Goeker M."/>
        </authorList>
    </citation>
    <scope>NUCLEOTIDE SEQUENCE [LARGE SCALE GENOMIC DNA]</scope>
    <source>
        <strain evidence="4 5">DSM 43146</strain>
    </source>
</reference>
<keyword evidence="2" id="KW-0012">Acyltransferase</keyword>
<sequence length="169" mass="18810">MTVSLRPVEDADLFAVGALHHRSRAAAYADLLPPETFAARGPDALGAWWEERWKWERDTHRMTVAESDGELAGFTYVGPSETAGAAELYAIHLEPGRVGTGIGRLLMMNALEQLTGFDAERAVLWVLADNPVARHFYEKGGWTPDGETRVAPINDQPFEQLRYTYPLAR</sequence>
<evidence type="ECO:0000313" key="4">
    <source>
        <dbReference type="EMBL" id="PRX25720.1"/>
    </source>
</evidence>
<evidence type="ECO:0000259" key="3">
    <source>
        <dbReference type="PROSITE" id="PS51186"/>
    </source>
</evidence>
<dbReference type="RefSeq" id="WP_106315421.1">
    <property type="nucleotide sequence ID" value="NZ_BOMO01000023.1"/>
</dbReference>
<evidence type="ECO:0000313" key="5">
    <source>
        <dbReference type="Proteomes" id="UP000239415"/>
    </source>
</evidence>
<protein>
    <submittedName>
        <fullName evidence="4">Ribosomal protein S18 acetylase RimI-like enzyme</fullName>
    </submittedName>
</protein>
<accession>A0A2T0KPR5</accession>
<dbReference type="GO" id="GO:0016747">
    <property type="term" value="F:acyltransferase activity, transferring groups other than amino-acyl groups"/>
    <property type="evidence" value="ECO:0007669"/>
    <property type="project" value="InterPro"/>
</dbReference>
<dbReference type="InterPro" id="IPR016181">
    <property type="entry name" value="Acyl_CoA_acyltransferase"/>
</dbReference>
<evidence type="ECO:0000256" key="1">
    <source>
        <dbReference type="ARBA" id="ARBA00022679"/>
    </source>
</evidence>
<dbReference type="SUPFAM" id="SSF55729">
    <property type="entry name" value="Acyl-CoA N-acyltransferases (Nat)"/>
    <property type="match status" value="1"/>
</dbReference>
<dbReference type="EMBL" id="PVMZ01000001">
    <property type="protein sequence ID" value="PRX25720.1"/>
    <property type="molecule type" value="Genomic_DNA"/>
</dbReference>
<dbReference type="PANTHER" id="PTHR43877">
    <property type="entry name" value="AMINOALKYLPHOSPHONATE N-ACETYLTRANSFERASE-RELATED-RELATED"/>
    <property type="match status" value="1"/>
</dbReference>
<dbReference type="CDD" id="cd04301">
    <property type="entry name" value="NAT_SF"/>
    <property type="match status" value="1"/>
</dbReference>
<keyword evidence="1" id="KW-0808">Transferase</keyword>
<gene>
    <name evidence="4" type="ORF">CLV67_101439</name>
</gene>
<feature type="domain" description="N-acetyltransferase" evidence="3">
    <location>
        <begin position="3"/>
        <end position="168"/>
    </location>
</feature>
<dbReference type="Gene3D" id="3.40.630.30">
    <property type="match status" value="1"/>
</dbReference>
<comment type="caution">
    <text evidence="4">The sequence shown here is derived from an EMBL/GenBank/DDBJ whole genome shotgun (WGS) entry which is preliminary data.</text>
</comment>
<dbReference type="InterPro" id="IPR050832">
    <property type="entry name" value="Bact_Acetyltransf"/>
</dbReference>
<keyword evidence="4" id="KW-0687">Ribonucleoprotein</keyword>
<name>A0A2T0KPR5_9ACTN</name>
<keyword evidence="5" id="KW-1185">Reference proteome</keyword>
<dbReference type="OrthoDB" id="5243635at2"/>
<dbReference type="Proteomes" id="UP000239415">
    <property type="component" value="Unassembled WGS sequence"/>
</dbReference>
<proteinExistence type="predicted"/>
<organism evidence="4 5">
    <name type="scientific">Actinoplanes italicus</name>
    <dbReference type="NCBI Taxonomy" id="113567"/>
    <lineage>
        <taxon>Bacteria</taxon>
        <taxon>Bacillati</taxon>
        <taxon>Actinomycetota</taxon>
        <taxon>Actinomycetes</taxon>
        <taxon>Micromonosporales</taxon>
        <taxon>Micromonosporaceae</taxon>
        <taxon>Actinoplanes</taxon>
    </lineage>
</organism>
<keyword evidence="4" id="KW-0689">Ribosomal protein</keyword>
<dbReference type="Pfam" id="PF00583">
    <property type="entry name" value="Acetyltransf_1"/>
    <property type="match status" value="1"/>
</dbReference>
<dbReference type="InterPro" id="IPR000182">
    <property type="entry name" value="GNAT_dom"/>
</dbReference>
<evidence type="ECO:0000256" key="2">
    <source>
        <dbReference type="ARBA" id="ARBA00023315"/>
    </source>
</evidence>